<dbReference type="Pfam" id="PF00858">
    <property type="entry name" value="ASC"/>
    <property type="match status" value="1"/>
</dbReference>
<evidence type="ECO:0000256" key="8">
    <source>
        <dbReference type="ARBA" id="ARBA00023136"/>
    </source>
</evidence>
<dbReference type="GO" id="GO:0005272">
    <property type="term" value="F:sodium channel activity"/>
    <property type="evidence" value="ECO:0007669"/>
    <property type="project" value="UniProtKB-KW"/>
</dbReference>
<protein>
    <submittedName>
        <fullName evidence="13">Uncharacterized protein</fullName>
    </submittedName>
</protein>
<dbReference type="GeneID" id="105439701"/>
<dbReference type="Gene3D" id="2.60.470.10">
    <property type="entry name" value="Acid-sensing ion channels like domains"/>
    <property type="match status" value="1"/>
</dbReference>
<keyword evidence="4 11" id="KW-0812">Transmembrane</keyword>
<evidence type="ECO:0000256" key="12">
    <source>
        <dbReference type="SAM" id="Phobius"/>
    </source>
</evidence>
<dbReference type="PANTHER" id="PTHR11690:SF300">
    <property type="entry name" value="PICKPOCKET PROTEIN 19"/>
    <property type="match status" value="1"/>
</dbReference>
<evidence type="ECO:0000256" key="2">
    <source>
        <dbReference type="ARBA" id="ARBA00022448"/>
    </source>
</evidence>
<keyword evidence="9 11" id="KW-0739">Sodium transport</keyword>
<keyword evidence="10 11" id="KW-0407">Ion channel</keyword>
<evidence type="ECO:0000313" key="14">
    <source>
        <dbReference type="Proteomes" id="UP000007110"/>
    </source>
</evidence>
<dbReference type="Proteomes" id="UP000007110">
    <property type="component" value="Unassembled WGS sequence"/>
</dbReference>
<dbReference type="PRINTS" id="PR01078">
    <property type="entry name" value="AMINACHANNEL"/>
</dbReference>
<dbReference type="InterPro" id="IPR001873">
    <property type="entry name" value="ENaC"/>
</dbReference>
<keyword evidence="6" id="KW-0915">Sodium</keyword>
<feature type="transmembrane region" description="Helical" evidence="12">
    <location>
        <begin position="85"/>
        <end position="102"/>
    </location>
</feature>
<keyword evidence="8 12" id="KW-0472">Membrane</keyword>
<evidence type="ECO:0000256" key="9">
    <source>
        <dbReference type="ARBA" id="ARBA00023201"/>
    </source>
</evidence>
<evidence type="ECO:0000256" key="11">
    <source>
        <dbReference type="RuleBase" id="RU000679"/>
    </source>
</evidence>
<reference evidence="13" key="2">
    <citation type="submission" date="2021-01" db="UniProtKB">
        <authorList>
            <consortium name="EnsemblMetazoa"/>
        </authorList>
    </citation>
    <scope>IDENTIFICATION</scope>
</reference>
<sequence>MPSRVIHVASSEADTYPKMAYTDPEKGIFTTEVETAGPYPFKGLPPYKDKVTWIAVVAKGLPDTVSVSGLKYLFNGRENRTRRMVWSWVIAVALGVMTYQVFDRCLYYSQYPKSVDVEINYVNNLTFPTVAICNYNSFRNSVVETVPNMSAFLQDTYYSRYRPVDFSKYHASLGNINSTEFFIKAAHTINNSFVYGFWGTEELTAANFSFDIFDFGVCFTFNTGTDGTDLLMVETSGKLHGLGMILDTQQWDYFYSSDFHRVSSGFSSDGLRPE</sequence>
<evidence type="ECO:0000256" key="5">
    <source>
        <dbReference type="ARBA" id="ARBA00022989"/>
    </source>
</evidence>
<keyword evidence="7 11" id="KW-0406">Ion transport</keyword>
<keyword evidence="2 11" id="KW-0813">Transport</keyword>
<evidence type="ECO:0000256" key="3">
    <source>
        <dbReference type="ARBA" id="ARBA00022461"/>
    </source>
</evidence>
<dbReference type="RefSeq" id="XP_030836696.1">
    <property type="nucleotide sequence ID" value="XM_030980836.1"/>
</dbReference>
<comment type="similarity">
    <text evidence="11">Belongs to the amiloride-sensitive sodium channel (TC 1.A.6) family.</text>
</comment>
<keyword evidence="3 11" id="KW-0894">Sodium channel</keyword>
<dbReference type="PANTHER" id="PTHR11690">
    <property type="entry name" value="AMILORIDE-SENSITIVE SODIUM CHANNEL-RELATED"/>
    <property type="match status" value="1"/>
</dbReference>
<comment type="subcellular location">
    <subcellularLocation>
        <location evidence="1">Membrane</location>
        <topology evidence="1">Multi-pass membrane protein</topology>
    </subcellularLocation>
</comment>
<keyword evidence="5 12" id="KW-1133">Transmembrane helix</keyword>
<dbReference type="AlphaFoldDB" id="A0A7M7NLW7"/>
<evidence type="ECO:0000256" key="1">
    <source>
        <dbReference type="ARBA" id="ARBA00004141"/>
    </source>
</evidence>
<accession>A0A7M7NLW7</accession>
<evidence type="ECO:0000313" key="13">
    <source>
        <dbReference type="EnsemblMetazoa" id="XP_030836696"/>
    </source>
</evidence>
<keyword evidence="14" id="KW-1185">Reference proteome</keyword>
<organism evidence="13 14">
    <name type="scientific">Strongylocentrotus purpuratus</name>
    <name type="common">Purple sea urchin</name>
    <dbReference type="NCBI Taxonomy" id="7668"/>
    <lineage>
        <taxon>Eukaryota</taxon>
        <taxon>Metazoa</taxon>
        <taxon>Echinodermata</taxon>
        <taxon>Eleutherozoa</taxon>
        <taxon>Echinozoa</taxon>
        <taxon>Echinoidea</taxon>
        <taxon>Euechinoidea</taxon>
        <taxon>Echinacea</taxon>
        <taxon>Camarodonta</taxon>
        <taxon>Echinidea</taxon>
        <taxon>Strongylocentrotidae</taxon>
        <taxon>Strongylocentrotus</taxon>
    </lineage>
</organism>
<evidence type="ECO:0000256" key="6">
    <source>
        <dbReference type="ARBA" id="ARBA00023053"/>
    </source>
</evidence>
<dbReference type="EnsemblMetazoa" id="XM_030980836">
    <property type="protein sequence ID" value="XP_030836696"/>
    <property type="gene ID" value="LOC105439701"/>
</dbReference>
<evidence type="ECO:0000256" key="10">
    <source>
        <dbReference type="ARBA" id="ARBA00023303"/>
    </source>
</evidence>
<proteinExistence type="inferred from homology"/>
<evidence type="ECO:0000256" key="7">
    <source>
        <dbReference type="ARBA" id="ARBA00023065"/>
    </source>
</evidence>
<reference evidence="14" key="1">
    <citation type="submission" date="2015-02" db="EMBL/GenBank/DDBJ databases">
        <title>Genome sequencing for Strongylocentrotus purpuratus.</title>
        <authorList>
            <person name="Murali S."/>
            <person name="Liu Y."/>
            <person name="Vee V."/>
            <person name="English A."/>
            <person name="Wang M."/>
            <person name="Skinner E."/>
            <person name="Han Y."/>
            <person name="Muzny D.M."/>
            <person name="Worley K.C."/>
            <person name="Gibbs R.A."/>
        </authorList>
    </citation>
    <scope>NUCLEOTIDE SEQUENCE</scope>
</reference>
<name>A0A7M7NLW7_STRPU</name>
<dbReference type="GO" id="GO:0016020">
    <property type="term" value="C:membrane"/>
    <property type="evidence" value="ECO:0007669"/>
    <property type="project" value="UniProtKB-SubCell"/>
</dbReference>
<evidence type="ECO:0000256" key="4">
    <source>
        <dbReference type="ARBA" id="ARBA00022692"/>
    </source>
</evidence>